<dbReference type="PANTHER" id="PTHR11200">
    <property type="entry name" value="INOSITOL 5-PHOSPHATASE"/>
    <property type="match status" value="1"/>
</dbReference>
<sequence length="1818" mass="214316">MTNLKLFYLTAYQNVIIIKTELPQITTQLKIHRNSQIIEECPKNQNVNEKLKGDKRVSYILGIFKTFNKSFLVLVEECTKAATIKEQIIYHIDQVSYYAIEEQNTQNKDILESLGNQKKLLQQGFYFSINGDITLARHFNKFENSFVWNQKLLSGFRENKISSHWQFPMIQGYVEQIESYIDKQLVTVVLISRRSRFMGGTRYYSRGINDDGHVANFIETEQILIKGDTIISFVAIRGSVPIFWNQDGVSSIKLTRSKELTSAAFVKHFNLLRRYGKIFCVNLMQNNRSIEQLLTENFYYQFQQTQLDHVKYQQIDFHAHVKNGKSTGLNLYIQQFEKTLELFSYYHEKDNQIQSAQQGVFRINCLDCLDRTNLFMSKLFLFSLNQTLKNLNLQLNNIDNSGILNQFDESNKKLLHDLIIKYKNMWANNGDQLSFLYSGSGSTISEMAREGKRGFMGMLKDGYNNIERFYNRQFEDDTKQNTINQLLIGSDANTHFDNWIIEQEKQYCVNHQISVLLVTWNVGGNHPTTTDFSNNILSFQDNQLSNPDIIVFGLQEIVDLNPQNIVIMSNEKTIQLWNNLFQQNLEKLESYAKIAESDLVGLYTSIFVKTSQISRVTKIETDVVKTGLRGTLGNKGSVLVKFKFDDSLIGFNCCHLTSGNKKNQYRLSDIEEIHSKAFQNSKYKTNLNNLDYSFFFGDMNFRIDLPYQDTVDKIKSYQSYISKDKNHIQAKQILSYLINQDQLIKCKAQNQYLQQYQEGLIDFLPSYKYDKNSQTYDTSKKQRTPSWCDRILAKHKEETKLEQKFYRRNECLDSDHRPVSSYYVIDVKKIDKDKLNQVKAQYCLSLMQNSKSNSQISKETPKPQQQQQQQQYNYQDQQEEIENINFQQQSENQQIGIQQQQIQQQQAQILKFNRTRIRQFRMNQNKLQKSNNYDFETSQFIYFTHQFYILQLKFVQFSFQTSQGYLIFNLIHLYNWHNSKIKLFICLFLNHLNNNIRRFCSNYSSRLQVSQEYNLEYLDKASDITKVQIQQQRQLITIISVNDKDARDIIYYLQDRQTIDLSQISLKKRIKELILSIPKVSNPNSTFRLIWELISMIFIFVQMIQIPLVLTYSVELSYGFQIFNQLMDVFFYIDMTLNFKFAYYYRGEIIYDRKKIAINYLKLWFWLDFLAVLPYDQMFNAEDSQAQLIKIVRLFKFIKIVRLLRVLKISKILQKLEESVTLAQSFQEVIQFLKIACLILSIAHWIACIWNIIEYTDEQVNLTWMHKYGIDNADWEIKYISAFYFSVTTMITVGYGDINANTQIEMIFAIFAMVLASAIFGYSMSSFMLIIEGEDEKIQEQRIQNSKIIRYIKQKSIPKELQSRVKNYLEWLAGSAQIARNYEQYVLRSLSANLKTEIICLMNGRILHKVQLFSKEFSPQLINKLVYVLNEQILGPEEYIFKENSFDNDKIFFIQNGQINICITQKETLLKTLQKGDYFGEIGFFGRKPRSASAKSIDFVNVMSLNRIDLWEAAKPLESDLLKLYFMKDCLEVENNLKPLKLRCYICDRPHHIAKNCTVFHYRVSRKNIILEYFNHENTRLSQDRKINKKVKVNIRKIQESALKYQNSQNRCEKQIKIIQNDYIIQDVKIAFDIDKQKEYSDFFNEFNITNVAKNINFFAEIILAEIEEKKKLKSQSRQTQKRLKNQTIAPRQSKATIGNMENILNNKSLENSSCLSSENSIRCVDRLKSKSKRLLDLQSQYHFARRSLTNTTPKLFEFNNHTNLANKIKNPKHNRVSSVTRFTKNFKAELYVLKQETFMSKFIPQLLYNTKFNQFKN</sequence>
<keyword evidence="4 7" id="KW-1133">Transmembrane helix</keyword>
<dbReference type="FunFam" id="3.60.10.10:FF:000040">
    <property type="entry name" value="Inositol polyphosphate 5-phosphatase, putative"/>
    <property type="match status" value="1"/>
</dbReference>
<keyword evidence="11" id="KW-1185">Reference proteome</keyword>
<keyword evidence="2 7" id="KW-0812">Transmembrane</keyword>
<dbReference type="Pfam" id="PF00027">
    <property type="entry name" value="cNMP_binding"/>
    <property type="match status" value="1"/>
</dbReference>
<dbReference type="GO" id="GO:0046856">
    <property type="term" value="P:phosphatidylinositol dephosphorylation"/>
    <property type="evidence" value="ECO:0007669"/>
    <property type="project" value="InterPro"/>
</dbReference>
<feature type="domain" description="Cyclic nucleotide-binding" evidence="8">
    <location>
        <begin position="1413"/>
        <end position="1507"/>
    </location>
</feature>
<dbReference type="PROSITE" id="PS50275">
    <property type="entry name" value="SAC"/>
    <property type="match status" value="1"/>
</dbReference>
<feature type="domain" description="SAC" evidence="9">
    <location>
        <begin position="116"/>
        <end position="439"/>
    </location>
</feature>
<gene>
    <name evidence="10" type="ORF">POCTA_138.1.T0470014</name>
</gene>
<dbReference type="Pfam" id="PF02383">
    <property type="entry name" value="Syja_N"/>
    <property type="match status" value="1"/>
</dbReference>
<evidence type="ECO:0000313" key="11">
    <source>
        <dbReference type="Proteomes" id="UP000683925"/>
    </source>
</evidence>
<dbReference type="InterPro" id="IPR005821">
    <property type="entry name" value="Ion_trans_dom"/>
</dbReference>
<evidence type="ECO:0008006" key="12">
    <source>
        <dbReference type="Google" id="ProtNLM"/>
    </source>
</evidence>
<comment type="subcellular location">
    <subcellularLocation>
        <location evidence="1">Membrane</location>
        <topology evidence="1">Multi-pass membrane protein</topology>
    </subcellularLocation>
</comment>
<keyword evidence="5 7" id="KW-0472">Membrane</keyword>
<dbReference type="CDD" id="cd00038">
    <property type="entry name" value="CAP_ED"/>
    <property type="match status" value="1"/>
</dbReference>
<name>A0A8S1UN58_PAROT</name>
<evidence type="ECO:0000259" key="8">
    <source>
        <dbReference type="PROSITE" id="PS50042"/>
    </source>
</evidence>
<feature type="transmembrane region" description="Helical" evidence="7">
    <location>
        <begin position="1277"/>
        <end position="1295"/>
    </location>
</feature>
<evidence type="ECO:0000256" key="1">
    <source>
        <dbReference type="ARBA" id="ARBA00004141"/>
    </source>
</evidence>
<dbReference type="Pfam" id="PF22669">
    <property type="entry name" value="Exo_endo_phos2"/>
    <property type="match status" value="1"/>
</dbReference>
<feature type="compositionally biased region" description="Low complexity" evidence="6">
    <location>
        <begin position="864"/>
        <end position="874"/>
    </location>
</feature>
<evidence type="ECO:0000256" key="4">
    <source>
        <dbReference type="ARBA" id="ARBA00022989"/>
    </source>
</evidence>
<dbReference type="InterPro" id="IPR046985">
    <property type="entry name" value="IP5"/>
</dbReference>
<dbReference type="Proteomes" id="UP000683925">
    <property type="component" value="Unassembled WGS sequence"/>
</dbReference>
<dbReference type="GO" id="GO:0016020">
    <property type="term" value="C:membrane"/>
    <property type="evidence" value="ECO:0007669"/>
    <property type="project" value="UniProtKB-SubCell"/>
</dbReference>
<dbReference type="PROSITE" id="PS50042">
    <property type="entry name" value="CNMP_BINDING_3"/>
    <property type="match status" value="1"/>
</dbReference>
<dbReference type="PANTHER" id="PTHR11200:SF275">
    <property type="entry name" value="LD06095P"/>
    <property type="match status" value="1"/>
</dbReference>
<evidence type="ECO:0000256" key="7">
    <source>
        <dbReference type="SAM" id="Phobius"/>
    </source>
</evidence>
<dbReference type="OrthoDB" id="62798at2759"/>
<evidence type="ECO:0000256" key="3">
    <source>
        <dbReference type="ARBA" id="ARBA00022801"/>
    </source>
</evidence>
<evidence type="ECO:0000259" key="9">
    <source>
        <dbReference type="PROSITE" id="PS50275"/>
    </source>
</evidence>
<reference evidence="10" key="1">
    <citation type="submission" date="2021-01" db="EMBL/GenBank/DDBJ databases">
        <authorList>
            <consortium name="Genoscope - CEA"/>
            <person name="William W."/>
        </authorList>
    </citation>
    <scope>NUCLEOTIDE SEQUENCE</scope>
</reference>
<feature type="transmembrane region" description="Helical" evidence="7">
    <location>
        <begin position="1307"/>
        <end position="1331"/>
    </location>
</feature>
<dbReference type="InterPro" id="IPR000300">
    <property type="entry name" value="IPPc"/>
</dbReference>
<dbReference type="Pfam" id="PF00520">
    <property type="entry name" value="Ion_trans"/>
    <property type="match status" value="1"/>
</dbReference>
<feature type="transmembrane region" description="Helical" evidence="7">
    <location>
        <begin position="1232"/>
        <end position="1253"/>
    </location>
</feature>
<evidence type="ECO:0000256" key="6">
    <source>
        <dbReference type="SAM" id="MobiDB-lite"/>
    </source>
</evidence>
<dbReference type="EMBL" id="CAJJDP010000047">
    <property type="protein sequence ID" value="CAD8165577.1"/>
    <property type="molecule type" value="Genomic_DNA"/>
</dbReference>
<keyword evidence="3" id="KW-0378">Hydrolase</keyword>
<proteinExistence type="predicted"/>
<evidence type="ECO:0000313" key="10">
    <source>
        <dbReference type="EMBL" id="CAD8165577.1"/>
    </source>
</evidence>
<dbReference type="SMART" id="SM00128">
    <property type="entry name" value="IPPc"/>
    <property type="match status" value="1"/>
</dbReference>
<feature type="transmembrane region" description="Helical" evidence="7">
    <location>
        <begin position="1126"/>
        <end position="1145"/>
    </location>
</feature>
<organism evidence="10 11">
    <name type="scientific">Paramecium octaurelia</name>
    <dbReference type="NCBI Taxonomy" id="43137"/>
    <lineage>
        <taxon>Eukaryota</taxon>
        <taxon>Sar</taxon>
        <taxon>Alveolata</taxon>
        <taxon>Ciliophora</taxon>
        <taxon>Intramacronucleata</taxon>
        <taxon>Oligohymenophorea</taxon>
        <taxon>Peniculida</taxon>
        <taxon>Parameciidae</taxon>
        <taxon>Paramecium</taxon>
    </lineage>
</organism>
<feature type="region of interest" description="Disordered" evidence="6">
    <location>
        <begin position="853"/>
        <end position="874"/>
    </location>
</feature>
<dbReference type="SMART" id="SM00100">
    <property type="entry name" value="cNMP"/>
    <property type="match status" value="1"/>
</dbReference>
<dbReference type="InterPro" id="IPR002013">
    <property type="entry name" value="SAC_dom"/>
</dbReference>
<dbReference type="GO" id="GO:0005216">
    <property type="term" value="F:monoatomic ion channel activity"/>
    <property type="evidence" value="ECO:0007669"/>
    <property type="project" value="InterPro"/>
</dbReference>
<evidence type="ECO:0000256" key="5">
    <source>
        <dbReference type="ARBA" id="ARBA00023136"/>
    </source>
</evidence>
<feature type="transmembrane region" description="Helical" evidence="7">
    <location>
        <begin position="1089"/>
        <end position="1114"/>
    </location>
</feature>
<dbReference type="GO" id="GO:0004439">
    <property type="term" value="F:phosphatidylinositol-4,5-bisphosphate 5-phosphatase activity"/>
    <property type="evidence" value="ECO:0007669"/>
    <property type="project" value="TreeGrafter"/>
</dbReference>
<comment type="caution">
    <text evidence="10">The sequence shown here is derived from an EMBL/GenBank/DDBJ whole genome shotgun (WGS) entry which is preliminary data.</text>
</comment>
<accession>A0A8S1UN58</accession>
<evidence type="ECO:0000256" key="2">
    <source>
        <dbReference type="ARBA" id="ARBA00022692"/>
    </source>
</evidence>
<protein>
    <recommendedName>
        <fullName evidence="12">Phosphoinositide 5-phosphatase</fullName>
    </recommendedName>
</protein>
<dbReference type="InterPro" id="IPR000595">
    <property type="entry name" value="cNMP-bd_dom"/>
</dbReference>